<dbReference type="SMART" id="SM00649">
    <property type="entry name" value="RL11"/>
    <property type="match status" value="1"/>
</dbReference>
<dbReference type="SUPFAM" id="SSF54747">
    <property type="entry name" value="Ribosomal L11/L12e N-terminal domain"/>
    <property type="match status" value="1"/>
</dbReference>
<evidence type="ECO:0000313" key="5">
    <source>
        <dbReference type="EMBL" id="TKR79849.1"/>
    </source>
</evidence>
<keyword evidence="2" id="KW-0689">Ribosomal protein</keyword>
<dbReference type="InterPro" id="IPR000911">
    <property type="entry name" value="Ribosomal_uL11"/>
</dbReference>
<organism evidence="5 6">
    <name type="scientific">Steinernema carpocapsae</name>
    <name type="common">Entomopathogenic nematode</name>
    <dbReference type="NCBI Taxonomy" id="34508"/>
    <lineage>
        <taxon>Eukaryota</taxon>
        <taxon>Metazoa</taxon>
        <taxon>Ecdysozoa</taxon>
        <taxon>Nematoda</taxon>
        <taxon>Chromadorea</taxon>
        <taxon>Rhabditida</taxon>
        <taxon>Tylenchina</taxon>
        <taxon>Panagrolaimomorpha</taxon>
        <taxon>Strongyloidoidea</taxon>
        <taxon>Steinernematidae</taxon>
        <taxon>Steinernema</taxon>
    </lineage>
</organism>
<evidence type="ECO:0000313" key="6">
    <source>
        <dbReference type="Proteomes" id="UP000298663"/>
    </source>
</evidence>
<reference evidence="5 6" key="1">
    <citation type="journal article" date="2015" name="Genome Biol.">
        <title>Comparative genomics of Steinernema reveals deeply conserved gene regulatory networks.</title>
        <authorList>
            <person name="Dillman A.R."/>
            <person name="Macchietto M."/>
            <person name="Porter C.F."/>
            <person name="Rogers A."/>
            <person name="Williams B."/>
            <person name="Antoshechkin I."/>
            <person name="Lee M.M."/>
            <person name="Goodwin Z."/>
            <person name="Lu X."/>
            <person name="Lewis E.E."/>
            <person name="Goodrich-Blair H."/>
            <person name="Stock S.P."/>
            <person name="Adams B.J."/>
            <person name="Sternberg P.W."/>
            <person name="Mortazavi A."/>
        </authorList>
    </citation>
    <scope>NUCLEOTIDE SEQUENCE [LARGE SCALE GENOMIC DNA]</scope>
    <source>
        <strain evidence="5 6">ALL</strain>
    </source>
</reference>
<dbReference type="GO" id="GO:0003735">
    <property type="term" value="F:structural constituent of ribosome"/>
    <property type="evidence" value="ECO:0007669"/>
    <property type="project" value="InterPro"/>
</dbReference>
<feature type="domain" description="Large ribosomal subunit protein uL11 C-terminal" evidence="4">
    <location>
        <begin position="107"/>
        <end position="174"/>
    </location>
</feature>
<keyword evidence="3" id="KW-0687">Ribonucleoprotein</keyword>
<dbReference type="EMBL" id="AZBU02000004">
    <property type="protein sequence ID" value="TKR79849.1"/>
    <property type="molecule type" value="Genomic_DNA"/>
</dbReference>
<dbReference type="GO" id="GO:0070180">
    <property type="term" value="F:large ribosomal subunit rRNA binding"/>
    <property type="evidence" value="ECO:0007669"/>
    <property type="project" value="TreeGrafter"/>
</dbReference>
<dbReference type="OrthoDB" id="1478556at2759"/>
<dbReference type="STRING" id="34508.A0A4U5NA31"/>
<dbReference type="Pfam" id="PF00298">
    <property type="entry name" value="Ribosomal_L11"/>
    <property type="match status" value="1"/>
</dbReference>
<evidence type="ECO:0000256" key="2">
    <source>
        <dbReference type="ARBA" id="ARBA00022980"/>
    </source>
</evidence>
<keyword evidence="6" id="KW-1185">Reference proteome</keyword>
<dbReference type="GO" id="GO:0006412">
    <property type="term" value="P:translation"/>
    <property type="evidence" value="ECO:0007669"/>
    <property type="project" value="InterPro"/>
</dbReference>
<dbReference type="InterPro" id="IPR036796">
    <property type="entry name" value="Ribosomal_uL11_N_sf"/>
</dbReference>
<sequence length="196" mass="21967">MFRVFCSTYLSSSCVPPLIRVVPGHFTVMDRKKETPKFKPDQSIIIHIRIIGGEACDLRALHQKVGKLGLPTRQLAHDLQFATLAWKGQKVTCKLTVQNSVAKIDVVPTAENLLFKALNMPNADYRSLGRNKGNLTFDQVIHVARQMRPRSMAKKLEGTVKEMLGTAQCGGYTVNGQKPEEIVRQINEKELIVPEE</sequence>
<evidence type="ECO:0000256" key="1">
    <source>
        <dbReference type="ARBA" id="ARBA00010537"/>
    </source>
</evidence>
<protein>
    <recommendedName>
        <fullName evidence="4">Large ribosomal subunit protein uL11 C-terminal domain-containing protein</fullName>
    </recommendedName>
</protein>
<accession>A0A4U5NA31</accession>
<comment type="similarity">
    <text evidence="1">Belongs to the universal ribosomal protein uL11 family.</text>
</comment>
<dbReference type="Gene3D" id="1.10.10.250">
    <property type="entry name" value="Ribosomal protein L11, C-terminal domain"/>
    <property type="match status" value="1"/>
</dbReference>
<dbReference type="GO" id="GO:0022625">
    <property type="term" value="C:cytosolic large ribosomal subunit"/>
    <property type="evidence" value="ECO:0007669"/>
    <property type="project" value="TreeGrafter"/>
</dbReference>
<dbReference type="AlphaFoldDB" id="A0A4U5NA31"/>
<evidence type="ECO:0000259" key="4">
    <source>
        <dbReference type="Pfam" id="PF00298"/>
    </source>
</evidence>
<dbReference type="SUPFAM" id="SSF46906">
    <property type="entry name" value="Ribosomal protein L11, C-terminal domain"/>
    <property type="match status" value="1"/>
</dbReference>
<dbReference type="InterPro" id="IPR036769">
    <property type="entry name" value="Ribosomal_uL11_C_sf"/>
</dbReference>
<dbReference type="Proteomes" id="UP000298663">
    <property type="component" value="Unassembled WGS sequence"/>
</dbReference>
<gene>
    <name evidence="5" type="ORF">L596_014008</name>
</gene>
<name>A0A4U5NA31_STECR</name>
<dbReference type="PANTHER" id="PTHR11661">
    <property type="entry name" value="60S RIBOSOMAL PROTEIN L12"/>
    <property type="match status" value="1"/>
</dbReference>
<evidence type="ECO:0000256" key="3">
    <source>
        <dbReference type="ARBA" id="ARBA00023274"/>
    </source>
</evidence>
<proteinExistence type="inferred from homology"/>
<comment type="caution">
    <text evidence="5">The sequence shown here is derived from an EMBL/GenBank/DDBJ whole genome shotgun (WGS) entry which is preliminary data.</text>
</comment>
<dbReference type="InterPro" id="IPR020783">
    <property type="entry name" value="Ribosomal_uL11_C"/>
</dbReference>
<dbReference type="Gene3D" id="3.30.1550.10">
    <property type="entry name" value="Ribosomal protein L11/L12, N-terminal domain"/>
    <property type="match status" value="1"/>
</dbReference>
<reference evidence="5 6" key="2">
    <citation type="journal article" date="2019" name="G3 (Bethesda)">
        <title>Hybrid Assembly of the Genome of the Entomopathogenic Nematode Steinernema carpocapsae Identifies the X-Chromosome.</title>
        <authorList>
            <person name="Serra L."/>
            <person name="Macchietto M."/>
            <person name="Macias-Munoz A."/>
            <person name="McGill C.J."/>
            <person name="Rodriguez I.M."/>
            <person name="Rodriguez B."/>
            <person name="Murad R."/>
            <person name="Mortazavi A."/>
        </authorList>
    </citation>
    <scope>NUCLEOTIDE SEQUENCE [LARGE SCALE GENOMIC DNA]</scope>
    <source>
        <strain evidence="5 6">ALL</strain>
    </source>
</reference>
<dbReference type="PANTHER" id="PTHR11661:SF2">
    <property type="entry name" value="LARGE RIBOSOMAL SUBUNIT PROTEIN UL11"/>
    <property type="match status" value="1"/>
</dbReference>